<dbReference type="Proteomes" id="UP000710432">
    <property type="component" value="Unassembled WGS sequence"/>
</dbReference>
<dbReference type="InterPro" id="IPR019516">
    <property type="entry name" value="Glomulin/ALF4"/>
</dbReference>
<accession>A0A8J6GKI5</accession>
<dbReference type="PANTHER" id="PTHR15430:SF1">
    <property type="entry name" value="GLOMULIN"/>
    <property type="match status" value="1"/>
</dbReference>
<evidence type="ECO:0000313" key="1">
    <source>
        <dbReference type="EMBL" id="KAH0515396.1"/>
    </source>
</evidence>
<organism evidence="1 2">
    <name type="scientific">Microtus ochrogaster</name>
    <name type="common">Prairie vole</name>
    <dbReference type="NCBI Taxonomy" id="79684"/>
    <lineage>
        <taxon>Eukaryota</taxon>
        <taxon>Metazoa</taxon>
        <taxon>Chordata</taxon>
        <taxon>Craniata</taxon>
        <taxon>Vertebrata</taxon>
        <taxon>Euteleostomi</taxon>
        <taxon>Mammalia</taxon>
        <taxon>Eutheria</taxon>
        <taxon>Euarchontoglires</taxon>
        <taxon>Glires</taxon>
        <taxon>Rodentia</taxon>
        <taxon>Myomorpha</taxon>
        <taxon>Muroidea</taxon>
        <taxon>Cricetidae</taxon>
        <taxon>Arvicolinae</taxon>
        <taxon>Microtus</taxon>
    </lineage>
</organism>
<evidence type="ECO:0000313" key="2">
    <source>
        <dbReference type="Proteomes" id="UP000710432"/>
    </source>
</evidence>
<reference evidence="1" key="1">
    <citation type="submission" date="2020-03" db="EMBL/GenBank/DDBJ databases">
        <title>Studies in the Genomics of Life Span.</title>
        <authorList>
            <person name="Glass D."/>
        </authorList>
    </citation>
    <scope>NUCLEOTIDE SEQUENCE</scope>
    <source>
        <strain evidence="1">LTLLF</strain>
        <tissue evidence="1">Muscle</tissue>
    </source>
</reference>
<dbReference type="PANTHER" id="PTHR15430">
    <property type="entry name" value="GLOMULIN"/>
    <property type="match status" value="1"/>
</dbReference>
<dbReference type="EMBL" id="JAATJU010020887">
    <property type="protein sequence ID" value="KAH0515396.1"/>
    <property type="molecule type" value="Genomic_DNA"/>
</dbReference>
<dbReference type="GO" id="GO:0005737">
    <property type="term" value="C:cytoplasm"/>
    <property type="evidence" value="ECO:0007669"/>
    <property type="project" value="TreeGrafter"/>
</dbReference>
<dbReference type="AlphaFoldDB" id="A0A8J6GKI5"/>
<dbReference type="GO" id="GO:0055105">
    <property type="term" value="F:ubiquitin-protein transferase inhibitor activity"/>
    <property type="evidence" value="ECO:0007669"/>
    <property type="project" value="TreeGrafter"/>
</dbReference>
<comment type="caution">
    <text evidence="1">The sequence shown here is derived from an EMBL/GenBank/DDBJ whole genome shotgun (WGS) entry which is preliminary data.</text>
</comment>
<name>A0A8J6GKI5_MICOH</name>
<sequence length="121" mass="13786">MGWNLVGPVVRCLLRNGEEDERKNCLLVFDLLVQLLTLVSVAVIQKLPNKVYSVGLALSTLWSQLSLLPVPYSKEQIQTDDYGLCQCCKALTEFMRPFVEEATDNKENKENEKLKDELLKL</sequence>
<gene>
    <name evidence="1" type="ORF">LTLLF_130360</name>
</gene>
<proteinExistence type="predicted"/>
<protein>
    <submittedName>
        <fullName evidence="1">Glomulin</fullName>
    </submittedName>
</protein>